<dbReference type="InterPro" id="IPR010667">
    <property type="entry name" value="Phage_T4_Gp19"/>
</dbReference>
<name>A1AKY5_PELPD</name>
<gene>
    <name evidence="1" type="ordered locus">Ppro_0371</name>
</gene>
<dbReference type="eggNOG" id="ENOG5032T2H">
    <property type="taxonomic scope" value="Bacteria"/>
</dbReference>
<proteinExistence type="predicted"/>
<dbReference type="KEGG" id="ppd:Ppro_0371"/>
<dbReference type="InterPro" id="IPR011747">
    <property type="entry name" value="CHP02241"/>
</dbReference>
<dbReference type="AlphaFoldDB" id="A1AKY5"/>
<evidence type="ECO:0000313" key="2">
    <source>
        <dbReference type="Proteomes" id="UP000006732"/>
    </source>
</evidence>
<dbReference type="NCBIfam" id="TIGR02241">
    <property type="entry name" value="conserved hypothetical phage tail region protein"/>
    <property type="match status" value="1"/>
</dbReference>
<accession>A1AKY5</accession>
<organism evidence="1 2">
    <name type="scientific">Pelobacter propionicus (strain DSM 2379 / NBRC 103807 / OttBd1)</name>
    <dbReference type="NCBI Taxonomy" id="338966"/>
    <lineage>
        <taxon>Bacteria</taxon>
        <taxon>Pseudomonadati</taxon>
        <taxon>Thermodesulfobacteriota</taxon>
        <taxon>Desulfuromonadia</taxon>
        <taxon>Desulfuromonadales</taxon>
        <taxon>Desulfuromonadaceae</taxon>
        <taxon>Pelobacter</taxon>
    </lineage>
</organism>
<dbReference type="EMBL" id="CP000482">
    <property type="protein sequence ID" value="ABK98005.1"/>
    <property type="molecule type" value="Genomic_DNA"/>
</dbReference>
<keyword evidence="2" id="KW-1185">Reference proteome</keyword>
<dbReference type="GO" id="GO:0005198">
    <property type="term" value="F:structural molecule activity"/>
    <property type="evidence" value="ECO:0007669"/>
    <property type="project" value="InterPro"/>
</dbReference>
<reference evidence="1 2" key="1">
    <citation type="submission" date="2006-10" db="EMBL/GenBank/DDBJ databases">
        <title>Complete sequence of chromosome of Pelobacter propionicus DSM 2379.</title>
        <authorList>
            <consortium name="US DOE Joint Genome Institute"/>
            <person name="Copeland A."/>
            <person name="Lucas S."/>
            <person name="Lapidus A."/>
            <person name="Barry K."/>
            <person name="Detter J.C."/>
            <person name="Glavina del Rio T."/>
            <person name="Hammon N."/>
            <person name="Israni S."/>
            <person name="Dalin E."/>
            <person name="Tice H."/>
            <person name="Pitluck S."/>
            <person name="Saunders E."/>
            <person name="Brettin T."/>
            <person name="Bruce D."/>
            <person name="Han C."/>
            <person name="Tapia R."/>
            <person name="Schmutz J."/>
            <person name="Larimer F."/>
            <person name="Land M."/>
            <person name="Hauser L."/>
            <person name="Kyrpides N."/>
            <person name="Kim E."/>
            <person name="Lovley D."/>
            <person name="Richardson P."/>
        </authorList>
    </citation>
    <scope>NUCLEOTIDE SEQUENCE [LARGE SCALE GENOMIC DNA]</scope>
    <source>
        <strain evidence="2">DSM 2379 / NBRC 103807 / OttBd1</strain>
    </source>
</reference>
<dbReference type="HOGENOM" id="CLU_101335_0_1_7"/>
<dbReference type="PANTHER" id="PTHR38009">
    <property type="entry name" value="CONSERVED HYPOTHETICAL PHAGE TAIL PROTEIN"/>
    <property type="match status" value="1"/>
</dbReference>
<dbReference type="Proteomes" id="UP000006732">
    <property type="component" value="Chromosome"/>
</dbReference>
<protein>
    <submittedName>
        <fullName evidence="1">Conserved hypothetical phage tail protein</fullName>
    </submittedName>
</protein>
<dbReference type="PANTHER" id="PTHR38009:SF1">
    <property type="entry name" value="CONSERVED HYPOTHETICAL PHAGE TAIL PROTEIN"/>
    <property type="match status" value="1"/>
</dbReference>
<sequence>MPDPAKVWGPYGYSPPAFYFQVAFERTPGTIDSSFQEVSGISLELETEEYVEGGENRFYYQLPKGVKHPRLVLKRGIATTASPLARWCKNVIEECSFPIQPRLLKVFLLNEQGDPVRSWSFANAFPVKWEVDSFNSTKNELAIEKIEISYSSAEREL</sequence>
<dbReference type="RefSeq" id="WP_011734319.1">
    <property type="nucleotide sequence ID" value="NC_008609.1"/>
</dbReference>
<dbReference type="Pfam" id="PF06841">
    <property type="entry name" value="Phage_T4_gp19"/>
    <property type="match status" value="1"/>
</dbReference>
<dbReference type="OrthoDB" id="9799891at2"/>
<dbReference type="STRING" id="338966.Ppro_0371"/>
<evidence type="ECO:0000313" key="1">
    <source>
        <dbReference type="EMBL" id="ABK98005.1"/>
    </source>
</evidence>